<protein>
    <submittedName>
        <fullName evidence="1">Uncharacterized protein</fullName>
    </submittedName>
</protein>
<sequence length="148" mass="17162">MRNKIKKATIARAKHFRSLTYKKEGISIATASKIYKMICRPLLEYGHPLFLNVSKALLTNLEIGERTSLRKITKIRNPKNPVLNPSNELLYKTTQKEPIIDRIKRAGKKFITRENNKNIILPLLHEYNRVNPPKRKLLSLACSNTYVH</sequence>
<accession>A0AAW1V5M0</accession>
<proteinExistence type="predicted"/>
<dbReference type="Proteomes" id="UP001431783">
    <property type="component" value="Unassembled WGS sequence"/>
</dbReference>
<comment type="caution">
    <text evidence="1">The sequence shown here is derived from an EMBL/GenBank/DDBJ whole genome shotgun (WGS) entry which is preliminary data.</text>
</comment>
<evidence type="ECO:0000313" key="1">
    <source>
        <dbReference type="EMBL" id="KAK9888022.1"/>
    </source>
</evidence>
<dbReference type="EMBL" id="JARQZJ010000121">
    <property type="protein sequence ID" value="KAK9888022.1"/>
    <property type="molecule type" value="Genomic_DNA"/>
</dbReference>
<reference evidence="1 2" key="1">
    <citation type="submission" date="2023-03" db="EMBL/GenBank/DDBJ databases">
        <title>Genome insight into feeding habits of ladybird beetles.</title>
        <authorList>
            <person name="Li H.-S."/>
            <person name="Huang Y.-H."/>
            <person name="Pang H."/>
        </authorList>
    </citation>
    <scope>NUCLEOTIDE SEQUENCE [LARGE SCALE GENOMIC DNA]</scope>
    <source>
        <strain evidence="1">SYSU_2023b</strain>
        <tissue evidence="1">Whole body</tissue>
    </source>
</reference>
<gene>
    <name evidence="1" type="ORF">WA026_000306</name>
</gene>
<name>A0AAW1V5M0_9CUCU</name>
<organism evidence="1 2">
    <name type="scientific">Henosepilachna vigintioctopunctata</name>
    <dbReference type="NCBI Taxonomy" id="420089"/>
    <lineage>
        <taxon>Eukaryota</taxon>
        <taxon>Metazoa</taxon>
        <taxon>Ecdysozoa</taxon>
        <taxon>Arthropoda</taxon>
        <taxon>Hexapoda</taxon>
        <taxon>Insecta</taxon>
        <taxon>Pterygota</taxon>
        <taxon>Neoptera</taxon>
        <taxon>Endopterygota</taxon>
        <taxon>Coleoptera</taxon>
        <taxon>Polyphaga</taxon>
        <taxon>Cucujiformia</taxon>
        <taxon>Coccinelloidea</taxon>
        <taxon>Coccinellidae</taxon>
        <taxon>Epilachninae</taxon>
        <taxon>Epilachnini</taxon>
        <taxon>Henosepilachna</taxon>
    </lineage>
</organism>
<dbReference type="AlphaFoldDB" id="A0AAW1V5M0"/>
<evidence type="ECO:0000313" key="2">
    <source>
        <dbReference type="Proteomes" id="UP001431783"/>
    </source>
</evidence>
<keyword evidence="2" id="KW-1185">Reference proteome</keyword>